<evidence type="ECO:0000259" key="13">
    <source>
        <dbReference type="Pfam" id="PF08544"/>
    </source>
</evidence>
<dbReference type="PRINTS" id="PR00473">
    <property type="entry name" value="GALCTOKINASE"/>
</dbReference>
<dbReference type="GO" id="GO:0006012">
    <property type="term" value="P:galactose metabolic process"/>
    <property type="evidence" value="ECO:0007669"/>
    <property type="project" value="UniProtKB-UniRule"/>
</dbReference>
<keyword evidence="5" id="KW-0547">Nucleotide-binding</keyword>
<keyword evidence="6 15" id="KW-0418">Kinase</keyword>
<dbReference type="InterPro" id="IPR006203">
    <property type="entry name" value="GHMP_knse_ATP-bd_CS"/>
</dbReference>
<evidence type="ECO:0000256" key="7">
    <source>
        <dbReference type="ARBA" id="ARBA00022840"/>
    </source>
</evidence>
<dbReference type="InterPro" id="IPR000705">
    <property type="entry name" value="Galactokinase"/>
</dbReference>
<dbReference type="InterPro" id="IPR036554">
    <property type="entry name" value="GHMP_kinase_C_sf"/>
</dbReference>
<dbReference type="AlphaFoldDB" id="A0A255YLB5"/>
<dbReference type="InterPro" id="IPR014721">
    <property type="entry name" value="Ribsml_uS5_D2-typ_fold_subgr"/>
</dbReference>
<dbReference type="FunFam" id="3.30.230.10:FF:000017">
    <property type="entry name" value="Galactokinase"/>
    <property type="match status" value="1"/>
</dbReference>
<dbReference type="RefSeq" id="WP_094473517.1">
    <property type="nucleotide sequence ID" value="NZ_NOXT01000105.1"/>
</dbReference>
<organism evidence="15 16">
    <name type="scientific">Sandarakinorhabdus cyanobacteriorum</name>
    <dbReference type="NCBI Taxonomy" id="1981098"/>
    <lineage>
        <taxon>Bacteria</taxon>
        <taxon>Pseudomonadati</taxon>
        <taxon>Pseudomonadota</taxon>
        <taxon>Alphaproteobacteria</taxon>
        <taxon>Sphingomonadales</taxon>
        <taxon>Sphingosinicellaceae</taxon>
        <taxon>Sandarakinorhabdus</taxon>
    </lineage>
</organism>
<dbReference type="PANTHER" id="PTHR10457">
    <property type="entry name" value="MEVALONATE KINASE/GALACTOKINASE"/>
    <property type="match status" value="1"/>
</dbReference>
<dbReference type="PROSITE" id="PS00627">
    <property type="entry name" value="GHMP_KINASES_ATP"/>
    <property type="match status" value="1"/>
</dbReference>
<keyword evidence="9" id="KW-0299">Galactose metabolism</keyword>
<keyword evidence="8" id="KW-0460">Magnesium</keyword>
<evidence type="ECO:0000256" key="4">
    <source>
        <dbReference type="ARBA" id="ARBA00022723"/>
    </source>
</evidence>
<dbReference type="GO" id="GO:0004335">
    <property type="term" value="F:galactokinase activity"/>
    <property type="evidence" value="ECO:0007669"/>
    <property type="project" value="UniProtKB-UniRule"/>
</dbReference>
<feature type="domain" description="Galactokinase N-terminal" evidence="14">
    <location>
        <begin position="14"/>
        <end position="62"/>
    </location>
</feature>
<keyword evidence="10" id="KW-0119">Carbohydrate metabolism</keyword>
<dbReference type="InterPro" id="IPR019539">
    <property type="entry name" value="GalKase_N"/>
</dbReference>
<sequence>MSQSSPLVEQTIAAFREAYGHEPEVVAFAPGRVNLIGDHTDYNDGFALPCALQFGTVVAAAPLADQRIIARAVDFGAEQDELRIDAPIAPLGQGHWQNHVRGIAAGLPLFGLPQRGASLAISGDVPQGNGLSSSASLGVALGLALAALAGERRPDRQVLARVAQWSEHQYVGCACGLLDQTASAFGEQGSALLLDCRSLAVEPAPFPADTTILIVPSGVARGLVDSAYNERRMQCRQAAAHFSVESLRDLDEARLMAGQDGCDATIFRRARHVVTENARTLLAAAAMARGDLAELGRLMRASHASLRDDFEVSVAAVDALVDALNAAIGEGGGARMTGGGFGGCVVAVVAADRLANVERALSAHWQQAGQPAQAHFRGIPSAGARLLRG</sequence>
<dbReference type="InterPro" id="IPR019741">
    <property type="entry name" value="Galactokinase_CS"/>
</dbReference>
<evidence type="ECO:0000313" key="15">
    <source>
        <dbReference type="EMBL" id="OYQ29375.1"/>
    </source>
</evidence>
<dbReference type="Pfam" id="PF00288">
    <property type="entry name" value="GHMP_kinases_N"/>
    <property type="match status" value="1"/>
</dbReference>
<dbReference type="InterPro" id="IPR020568">
    <property type="entry name" value="Ribosomal_Su5_D2-typ_SF"/>
</dbReference>
<dbReference type="Proteomes" id="UP000216991">
    <property type="component" value="Unassembled WGS sequence"/>
</dbReference>
<accession>A0A255YLB5</accession>
<evidence type="ECO:0000256" key="11">
    <source>
        <dbReference type="NCBIfam" id="TIGR00131"/>
    </source>
</evidence>
<keyword evidence="7" id="KW-0067">ATP-binding</keyword>
<dbReference type="EC" id="2.7.1.6" evidence="11"/>
<dbReference type="Pfam" id="PF10509">
    <property type="entry name" value="GalKase_gal_bdg"/>
    <property type="match status" value="1"/>
</dbReference>
<evidence type="ECO:0000256" key="1">
    <source>
        <dbReference type="ARBA" id="ARBA00006566"/>
    </source>
</evidence>
<protein>
    <recommendedName>
        <fullName evidence="11">Galactokinase</fullName>
        <ecNumber evidence="11">2.7.1.6</ecNumber>
    </recommendedName>
</protein>
<dbReference type="InterPro" id="IPR006204">
    <property type="entry name" value="GHMP_kinase_N_dom"/>
</dbReference>
<dbReference type="Gene3D" id="3.30.230.10">
    <property type="match status" value="1"/>
</dbReference>
<dbReference type="Gene3D" id="3.30.70.890">
    <property type="entry name" value="GHMP kinase, C-terminal domain"/>
    <property type="match status" value="1"/>
</dbReference>
<dbReference type="PROSITE" id="PS00106">
    <property type="entry name" value="GALACTOKINASE"/>
    <property type="match status" value="1"/>
</dbReference>
<feature type="domain" description="GHMP kinase N-terminal" evidence="12">
    <location>
        <begin position="110"/>
        <end position="186"/>
    </location>
</feature>
<dbReference type="Pfam" id="PF08544">
    <property type="entry name" value="GHMP_kinases_C"/>
    <property type="match status" value="1"/>
</dbReference>
<dbReference type="PRINTS" id="PR00959">
    <property type="entry name" value="MEVGALKINASE"/>
</dbReference>
<evidence type="ECO:0000256" key="3">
    <source>
        <dbReference type="ARBA" id="ARBA00022679"/>
    </source>
</evidence>
<evidence type="ECO:0000259" key="14">
    <source>
        <dbReference type="Pfam" id="PF10509"/>
    </source>
</evidence>
<reference evidence="15 16" key="1">
    <citation type="submission" date="2017-07" db="EMBL/GenBank/DDBJ databases">
        <title>Sandarakinorhabdus cyanobacteriorum sp. nov., a novel bacterium isolated from cyanobacterial aggregates in a eutrophic lake.</title>
        <authorList>
            <person name="Cai H."/>
        </authorList>
    </citation>
    <scope>NUCLEOTIDE SEQUENCE [LARGE SCALE GENOMIC DNA]</scope>
    <source>
        <strain evidence="15 16">TH057</strain>
    </source>
</reference>
<evidence type="ECO:0000256" key="6">
    <source>
        <dbReference type="ARBA" id="ARBA00022777"/>
    </source>
</evidence>
<evidence type="ECO:0000256" key="8">
    <source>
        <dbReference type="ARBA" id="ARBA00022842"/>
    </source>
</evidence>
<evidence type="ECO:0000256" key="9">
    <source>
        <dbReference type="ARBA" id="ARBA00023144"/>
    </source>
</evidence>
<dbReference type="PIRSF" id="PIRSF000530">
    <property type="entry name" value="Galactokinase"/>
    <property type="match status" value="1"/>
</dbReference>
<comment type="caution">
    <text evidence="15">The sequence shown here is derived from an EMBL/GenBank/DDBJ whole genome shotgun (WGS) entry which is preliminary data.</text>
</comment>
<evidence type="ECO:0000256" key="5">
    <source>
        <dbReference type="ARBA" id="ARBA00022741"/>
    </source>
</evidence>
<dbReference type="GO" id="GO:0005524">
    <property type="term" value="F:ATP binding"/>
    <property type="evidence" value="ECO:0007669"/>
    <property type="project" value="UniProtKB-UniRule"/>
</dbReference>
<dbReference type="FunFam" id="3.30.70.890:FF:000001">
    <property type="entry name" value="Galactokinase"/>
    <property type="match status" value="1"/>
</dbReference>
<proteinExistence type="inferred from homology"/>
<keyword evidence="4" id="KW-0479">Metal-binding</keyword>
<keyword evidence="16" id="KW-1185">Reference proteome</keyword>
<name>A0A255YLB5_9SPHN</name>
<dbReference type="InterPro" id="IPR013750">
    <property type="entry name" value="GHMP_kinase_C_dom"/>
</dbReference>
<dbReference type="SUPFAM" id="SSF54211">
    <property type="entry name" value="Ribosomal protein S5 domain 2-like"/>
    <property type="match status" value="1"/>
</dbReference>
<comment type="similarity">
    <text evidence="1">Belongs to the GHMP kinase family. GalK subfamily.</text>
</comment>
<evidence type="ECO:0000256" key="10">
    <source>
        <dbReference type="ARBA" id="ARBA00023277"/>
    </source>
</evidence>
<gene>
    <name evidence="15" type="primary">galK</name>
    <name evidence="15" type="ORF">CHU93_07695</name>
</gene>
<evidence type="ECO:0000259" key="12">
    <source>
        <dbReference type="Pfam" id="PF00288"/>
    </source>
</evidence>
<dbReference type="GO" id="GO:0005829">
    <property type="term" value="C:cytosol"/>
    <property type="evidence" value="ECO:0007669"/>
    <property type="project" value="TreeGrafter"/>
</dbReference>
<dbReference type="OrthoDB" id="250531at2"/>
<dbReference type="PANTHER" id="PTHR10457:SF7">
    <property type="entry name" value="GALACTOKINASE-RELATED"/>
    <property type="match status" value="1"/>
</dbReference>
<evidence type="ECO:0000256" key="2">
    <source>
        <dbReference type="ARBA" id="ARBA00022490"/>
    </source>
</evidence>
<dbReference type="NCBIfam" id="TIGR00131">
    <property type="entry name" value="gal_kin"/>
    <property type="match status" value="1"/>
</dbReference>
<dbReference type="EMBL" id="NOXT01000105">
    <property type="protein sequence ID" value="OYQ29375.1"/>
    <property type="molecule type" value="Genomic_DNA"/>
</dbReference>
<keyword evidence="2" id="KW-0963">Cytoplasm</keyword>
<evidence type="ECO:0000313" key="16">
    <source>
        <dbReference type="Proteomes" id="UP000216991"/>
    </source>
</evidence>
<dbReference type="GO" id="GO:0046872">
    <property type="term" value="F:metal ion binding"/>
    <property type="evidence" value="ECO:0007669"/>
    <property type="project" value="UniProtKB-KW"/>
</dbReference>
<keyword evidence="3" id="KW-0808">Transferase</keyword>
<dbReference type="SUPFAM" id="SSF55060">
    <property type="entry name" value="GHMP Kinase, C-terminal domain"/>
    <property type="match status" value="1"/>
</dbReference>
<dbReference type="InterPro" id="IPR006206">
    <property type="entry name" value="Mevalonate/galactokinase"/>
</dbReference>
<feature type="domain" description="GHMP kinase C-terminal" evidence="13">
    <location>
        <begin position="284"/>
        <end position="366"/>
    </location>
</feature>